<reference evidence="9" key="1">
    <citation type="journal article" date="2004" name="Fungal Genet. Biol.">
        <title>The genetic structure and diversity of the A and B mating-type genes from the tropical oyster mushroom, Pleurotus djamor.</title>
        <authorList>
            <person name="James T.Y."/>
            <person name="Liou S.R."/>
            <person name="Vilgalys R."/>
        </authorList>
    </citation>
    <scope>NUCLEOTIDE SEQUENCE</scope>
    <source>
        <strain evidence="9">RV95/957.30</strain>
    </source>
</reference>
<protein>
    <submittedName>
        <fullName evidence="9">4-nitrobenzyl alcohol dehydrogenase-like protein</fullName>
    </submittedName>
</protein>
<evidence type="ECO:0000256" key="6">
    <source>
        <dbReference type="ARBA" id="ARBA00023002"/>
    </source>
</evidence>
<dbReference type="SUPFAM" id="SSF51905">
    <property type="entry name" value="FAD/NAD(P)-binding domain"/>
    <property type="match status" value="1"/>
</dbReference>
<sequence>SSGNNIGVWPSSNAIDLASSRVSSATAYYTPVKDQANVTVITGAHVTRLIFTAEHDGAAVNRVEYTVGNRDQILSVFVGKEAILSAGSYQTPQILELSGIGSRQVLESQDINVVVDLPGVGENLRGIMLVSQFVPTPVRPAPKPNGNGHFSFPLILTHPFSRGSVHLASKDPTNPPLVDLSLFDHSADIEILVNAVKFARRLCGTEAFKGVVVEEITPGPNVQSDDEIKEYLRNVVDITHHPLGTAAMLPRDQGGVVDSTLKVYGTTNLRVVDASIIPLQIAAHPQATIYAIAEKVRYN</sequence>
<keyword evidence="6" id="KW-0560">Oxidoreductase</keyword>
<feature type="domain" description="Glucose-methanol-choline oxidoreductase N-terminal" evidence="8">
    <location>
        <begin position="87"/>
        <end position="101"/>
    </location>
</feature>
<evidence type="ECO:0000256" key="4">
    <source>
        <dbReference type="ARBA" id="ARBA00022729"/>
    </source>
</evidence>
<dbReference type="SUPFAM" id="SSF54373">
    <property type="entry name" value="FAD-linked reductases, C-terminal domain"/>
    <property type="match status" value="1"/>
</dbReference>
<dbReference type="InterPro" id="IPR007867">
    <property type="entry name" value="GMC_OxRtase_C"/>
</dbReference>
<dbReference type="InterPro" id="IPR027424">
    <property type="entry name" value="Glucose_Oxidase_domain_2"/>
</dbReference>
<comment type="cofactor">
    <cofactor evidence="1">
        <name>FAD</name>
        <dbReference type="ChEBI" id="CHEBI:57692"/>
    </cofactor>
</comment>
<evidence type="ECO:0000256" key="3">
    <source>
        <dbReference type="ARBA" id="ARBA00022630"/>
    </source>
</evidence>
<keyword evidence="7" id="KW-0325">Glycoprotein</keyword>
<evidence type="ECO:0000313" key="9">
    <source>
        <dbReference type="EMBL" id="AAS46756.1"/>
    </source>
</evidence>
<feature type="non-terminal residue" evidence="9">
    <location>
        <position position="1"/>
    </location>
</feature>
<dbReference type="Gene3D" id="3.30.560.10">
    <property type="entry name" value="Glucose Oxidase, domain 3"/>
    <property type="match status" value="2"/>
</dbReference>
<dbReference type="GO" id="GO:0050660">
    <property type="term" value="F:flavin adenine dinucleotide binding"/>
    <property type="evidence" value="ECO:0007669"/>
    <property type="project" value="InterPro"/>
</dbReference>
<evidence type="ECO:0000256" key="7">
    <source>
        <dbReference type="ARBA" id="ARBA00023180"/>
    </source>
</evidence>
<keyword evidence="5" id="KW-0274">FAD</keyword>
<evidence type="ECO:0000259" key="8">
    <source>
        <dbReference type="PROSITE" id="PS00624"/>
    </source>
</evidence>
<evidence type="ECO:0000256" key="5">
    <source>
        <dbReference type="ARBA" id="ARBA00022827"/>
    </source>
</evidence>
<dbReference type="InterPro" id="IPR012132">
    <property type="entry name" value="GMC_OxRdtase"/>
</dbReference>
<dbReference type="Gene3D" id="3.50.50.60">
    <property type="entry name" value="FAD/NAD(P)-binding domain"/>
    <property type="match status" value="2"/>
</dbReference>
<comment type="similarity">
    <text evidence="2">Belongs to the GMC oxidoreductase family.</text>
</comment>
<dbReference type="EMBL" id="AY462110">
    <property type="protein sequence ID" value="AAS46756.1"/>
    <property type="molecule type" value="Genomic_DNA"/>
</dbReference>
<dbReference type="PROSITE" id="PS00624">
    <property type="entry name" value="GMC_OXRED_2"/>
    <property type="match status" value="1"/>
</dbReference>
<dbReference type="PANTHER" id="PTHR11552:SF201">
    <property type="entry name" value="GLUCOSE-METHANOL-CHOLINE OXIDOREDUCTASE N-TERMINAL DOMAIN-CONTAINING PROTEIN"/>
    <property type="match status" value="1"/>
</dbReference>
<evidence type="ECO:0000256" key="1">
    <source>
        <dbReference type="ARBA" id="ARBA00001974"/>
    </source>
</evidence>
<evidence type="ECO:0000256" key="2">
    <source>
        <dbReference type="ARBA" id="ARBA00010790"/>
    </source>
</evidence>
<keyword evidence="3" id="KW-0285">Flavoprotein</keyword>
<dbReference type="PANTHER" id="PTHR11552">
    <property type="entry name" value="GLUCOSE-METHANOL-CHOLINE GMC OXIDOREDUCTASE"/>
    <property type="match status" value="1"/>
</dbReference>
<proteinExistence type="inferred from homology"/>
<gene>
    <name evidence="9" type="primary">CHODH</name>
</gene>
<dbReference type="GO" id="GO:0016614">
    <property type="term" value="F:oxidoreductase activity, acting on CH-OH group of donors"/>
    <property type="evidence" value="ECO:0007669"/>
    <property type="project" value="InterPro"/>
</dbReference>
<accession>Q68ST4</accession>
<dbReference type="AlphaFoldDB" id="Q68ST4"/>
<dbReference type="InterPro" id="IPR036188">
    <property type="entry name" value="FAD/NAD-bd_sf"/>
</dbReference>
<name>Q68ST4_PLEDJ</name>
<dbReference type="Pfam" id="PF05199">
    <property type="entry name" value="GMC_oxred_C"/>
    <property type="match status" value="1"/>
</dbReference>
<keyword evidence="4" id="KW-0732">Signal</keyword>
<dbReference type="Pfam" id="PF00732">
    <property type="entry name" value="GMC_oxred_N"/>
    <property type="match status" value="1"/>
</dbReference>
<dbReference type="InterPro" id="IPR000172">
    <property type="entry name" value="GMC_OxRdtase_N"/>
</dbReference>
<organism evidence="9">
    <name type="scientific">Pleurotus djamor</name>
    <name type="common">Pink oyster mushroom</name>
    <dbReference type="NCBI Taxonomy" id="34470"/>
    <lineage>
        <taxon>Eukaryota</taxon>
        <taxon>Fungi</taxon>
        <taxon>Dikarya</taxon>
        <taxon>Basidiomycota</taxon>
        <taxon>Agaricomycotina</taxon>
        <taxon>Agaricomycetes</taxon>
        <taxon>Agaricomycetidae</taxon>
        <taxon>Agaricales</taxon>
        <taxon>Pleurotineae</taxon>
        <taxon>Pleurotaceae</taxon>
        <taxon>Pleurotus</taxon>
    </lineage>
</organism>
<dbReference type="Gene3D" id="4.10.450.10">
    <property type="entry name" value="Glucose Oxidase, domain 2"/>
    <property type="match status" value="1"/>
</dbReference>